<reference evidence="1" key="1">
    <citation type="submission" date="2022-09" db="EMBL/GenBank/DDBJ databases">
        <authorList>
            <person name="Murray E."/>
            <person name="Buttimer C."/>
            <person name="Hill C."/>
        </authorList>
    </citation>
    <scope>NUCLEOTIDE SEQUENCE</scope>
</reference>
<proteinExistence type="predicted"/>
<sequence>MKLTVDNKTIEIDVEKPFVNLFMTDLETMDCVDVYLTEEQFQDLVVMINKTKEEL</sequence>
<evidence type="ECO:0000313" key="2">
    <source>
        <dbReference type="Proteomes" id="UP001232159"/>
    </source>
</evidence>
<name>A0AAE9P598_9CAUD</name>
<keyword evidence="2" id="KW-1185">Reference proteome</keyword>
<organism evidence="1 2">
    <name type="scientific">Enterococcus phage H1</name>
    <dbReference type="NCBI Taxonomy" id="2982918"/>
    <lineage>
        <taxon>Viruses</taxon>
        <taxon>Duplodnaviria</taxon>
        <taxon>Heunggongvirae</taxon>
        <taxon>Uroviricota</taxon>
        <taxon>Caudoviricetes</taxon>
    </lineage>
</organism>
<gene>
    <name evidence="1" type="ORF">H1_99</name>
</gene>
<evidence type="ECO:0000313" key="1">
    <source>
        <dbReference type="EMBL" id="UYE92519.1"/>
    </source>
</evidence>
<protein>
    <submittedName>
        <fullName evidence="1">Uncharacterized protein</fullName>
    </submittedName>
</protein>
<dbReference type="Proteomes" id="UP001232159">
    <property type="component" value="Segment"/>
</dbReference>
<accession>A0AAE9P598</accession>
<dbReference type="EMBL" id="OP534061">
    <property type="protein sequence ID" value="UYE92519.1"/>
    <property type="molecule type" value="Genomic_DNA"/>
</dbReference>